<dbReference type="OrthoDB" id="3231004at2759"/>
<evidence type="ECO:0000313" key="3">
    <source>
        <dbReference type="Proteomes" id="UP000092177"/>
    </source>
</evidence>
<name>A0A1B7Y037_COLHI</name>
<dbReference type="RefSeq" id="XP_018153884.1">
    <property type="nucleotide sequence ID" value="XM_018307043.1"/>
</dbReference>
<reference evidence="3" key="1">
    <citation type="journal article" date="2017" name="BMC Genomics">
        <title>Gapless genome assembly of Colletotrichum higginsianum reveals chromosome structure and association of transposable elements with secondary metabolite gene clusters.</title>
        <authorList>
            <person name="Dallery J.-F."/>
            <person name="Lapalu N."/>
            <person name="Zampounis A."/>
            <person name="Pigne S."/>
            <person name="Luyten I."/>
            <person name="Amselem J."/>
            <person name="Wittenberg A.H.J."/>
            <person name="Zhou S."/>
            <person name="de Queiroz M.V."/>
            <person name="Robin G.P."/>
            <person name="Auger A."/>
            <person name="Hainaut M."/>
            <person name="Henrissat B."/>
            <person name="Kim K.-T."/>
            <person name="Lee Y.-H."/>
            <person name="Lespinet O."/>
            <person name="Schwartz D.C."/>
            <person name="Thon M.R."/>
            <person name="O'Connell R.J."/>
        </authorList>
    </citation>
    <scope>NUCLEOTIDE SEQUENCE [LARGE SCALE GENOMIC DNA]</scope>
    <source>
        <strain evidence="3">IMI 349063</strain>
    </source>
</reference>
<accession>A0A1B7Y037</accession>
<dbReference type="VEuPathDB" id="FungiDB:CH63R_12069"/>
<dbReference type="GeneID" id="28871150"/>
<evidence type="ECO:0000256" key="1">
    <source>
        <dbReference type="SAM" id="MobiDB-lite"/>
    </source>
</evidence>
<evidence type="ECO:0000313" key="2">
    <source>
        <dbReference type="EMBL" id="OBR05366.1"/>
    </source>
</evidence>
<dbReference type="AlphaFoldDB" id="A0A1B7Y037"/>
<dbReference type="Proteomes" id="UP000092177">
    <property type="component" value="Chromosome 8"/>
</dbReference>
<organism evidence="2 3">
    <name type="scientific">Colletotrichum higginsianum (strain IMI 349063)</name>
    <name type="common">Crucifer anthracnose fungus</name>
    <dbReference type="NCBI Taxonomy" id="759273"/>
    <lineage>
        <taxon>Eukaryota</taxon>
        <taxon>Fungi</taxon>
        <taxon>Dikarya</taxon>
        <taxon>Ascomycota</taxon>
        <taxon>Pezizomycotina</taxon>
        <taxon>Sordariomycetes</taxon>
        <taxon>Hypocreomycetidae</taxon>
        <taxon>Glomerellales</taxon>
        <taxon>Glomerellaceae</taxon>
        <taxon>Colletotrichum</taxon>
        <taxon>Colletotrichum destructivum species complex</taxon>
    </lineage>
</organism>
<feature type="region of interest" description="Disordered" evidence="1">
    <location>
        <begin position="347"/>
        <end position="374"/>
    </location>
</feature>
<comment type="caution">
    <text evidence="2">The sequence shown here is derived from an EMBL/GenBank/DDBJ whole genome shotgun (WGS) entry which is preliminary data.</text>
</comment>
<gene>
    <name evidence="2" type="ORF">CH63R_12069</name>
</gene>
<proteinExistence type="predicted"/>
<sequence length="468" mass="51428">MAILLAPYNPSMQLGSGFNSFTQQLCINNAVMRGPTVEANAEKTFKGQAPEITYKTSVIEKVTDITSAMDINPAFSIKYDTFDAKGKGDFINISKVKESDISFLVSITVVNEVVEDYSLTKFDHIPDVKPEHFAEVYGDSFISGFQEGGEFTAVISIKAKDRQKASIIKARWVSSLMTANFLAIFNGGKYSAATYFTKEKFIMDADGESKMDDMSLLEENETTVSVTWTGGGREFKRRMLDIAEDGWTFETIRAAALKFPDLVARTPTRTKAILTKYSALQSFQSALAAGQSFMALIPSYEKAEVYIAILQEAYIDLKIIAKNLQVLSFNVDAGTEELVESPAARRLREQGGNAHGAKGEDKNQAADSDDDLPIVTVKKDSSRATRPYEPSLAGLEVARRDVRVMLNRIVAEVDAITRKPELAVDKTRPSPCPSPSMFKELLPESRPVQDSAGAFEVSSKTAGICWKG</sequence>
<protein>
    <submittedName>
        <fullName evidence="2">Uncharacterized protein</fullName>
    </submittedName>
</protein>
<dbReference type="KEGG" id="chig:CH63R_12069"/>
<keyword evidence="3" id="KW-1185">Reference proteome</keyword>
<dbReference type="EMBL" id="LTAN01000008">
    <property type="protein sequence ID" value="OBR05366.1"/>
    <property type="molecule type" value="Genomic_DNA"/>
</dbReference>